<accession>A0A1R4GF57</accession>
<sequence>MKNIGIRWVGETPTDSLGRLAAFTEDEAIIGEASYKRWEQDPELTYLSGFTVDEGYRHQGIATDMMHMVFEHLGRDRQYVVTIHGNLGRLFMETIAAKEDAPRIFEMLEDHSYKPMN</sequence>
<dbReference type="EMBL" id="FUHW01000036">
    <property type="protein sequence ID" value="SJM66814.1"/>
    <property type="molecule type" value="Genomic_DNA"/>
</dbReference>
<organism evidence="2 3">
    <name type="scientific">Arthrobacter rhombi</name>
    <dbReference type="NCBI Taxonomy" id="71253"/>
    <lineage>
        <taxon>Bacteria</taxon>
        <taxon>Bacillati</taxon>
        <taxon>Actinomycetota</taxon>
        <taxon>Actinomycetes</taxon>
        <taxon>Micrococcales</taxon>
        <taxon>Micrococcaceae</taxon>
        <taxon>Arthrobacter</taxon>
    </lineage>
</organism>
<dbReference type="RefSeq" id="WP_086999105.1">
    <property type="nucleotide sequence ID" value="NZ_FUHW01000036.1"/>
</dbReference>
<dbReference type="AlphaFoldDB" id="A0A1R4GF57"/>
<reference evidence="2 3" key="1">
    <citation type="submission" date="2017-02" db="EMBL/GenBank/DDBJ databases">
        <authorList>
            <person name="Peterson S.W."/>
        </authorList>
    </citation>
    <scope>NUCLEOTIDE SEQUENCE [LARGE SCALE GENOMIC DNA]</scope>
    <source>
        <strain evidence="2 3">B Ar 00.02</strain>
    </source>
</reference>
<evidence type="ECO:0000313" key="3">
    <source>
        <dbReference type="Proteomes" id="UP000195913"/>
    </source>
</evidence>
<dbReference type="Proteomes" id="UP000195913">
    <property type="component" value="Unassembled WGS sequence"/>
</dbReference>
<dbReference type="InterPro" id="IPR016181">
    <property type="entry name" value="Acyl_CoA_acyltransferase"/>
</dbReference>
<evidence type="ECO:0000313" key="2">
    <source>
        <dbReference type="EMBL" id="SJM66814.1"/>
    </source>
</evidence>
<proteinExistence type="predicted"/>
<dbReference type="Pfam" id="PF00583">
    <property type="entry name" value="Acetyltransf_1"/>
    <property type="match status" value="1"/>
</dbReference>
<dbReference type="InterPro" id="IPR000182">
    <property type="entry name" value="GNAT_dom"/>
</dbReference>
<dbReference type="SUPFAM" id="SSF55729">
    <property type="entry name" value="Acyl-CoA N-acyltransferases (Nat)"/>
    <property type="match status" value="1"/>
</dbReference>
<dbReference type="Gene3D" id="3.40.630.30">
    <property type="match status" value="1"/>
</dbReference>
<gene>
    <name evidence="2" type="ORF">FM101_10060</name>
</gene>
<feature type="domain" description="N-acetyltransferase" evidence="1">
    <location>
        <begin position="18"/>
        <end position="76"/>
    </location>
</feature>
<dbReference type="GO" id="GO:0016747">
    <property type="term" value="F:acyltransferase activity, transferring groups other than amino-acyl groups"/>
    <property type="evidence" value="ECO:0007669"/>
    <property type="project" value="InterPro"/>
</dbReference>
<dbReference type="CDD" id="cd04301">
    <property type="entry name" value="NAT_SF"/>
    <property type="match status" value="1"/>
</dbReference>
<name>A0A1R4GF57_9MICC</name>
<keyword evidence="3" id="KW-1185">Reference proteome</keyword>
<evidence type="ECO:0000259" key="1">
    <source>
        <dbReference type="Pfam" id="PF00583"/>
    </source>
</evidence>
<protein>
    <recommendedName>
        <fullName evidence="1">N-acetyltransferase domain-containing protein</fullName>
    </recommendedName>
</protein>